<evidence type="ECO:0000256" key="1">
    <source>
        <dbReference type="ARBA" id="ARBA00005417"/>
    </source>
</evidence>
<dbReference type="EMBL" id="LAYJ01000112">
    <property type="protein sequence ID" value="KKI50080.1"/>
    <property type="molecule type" value="Genomic_DNA"/>
</dbReference>
<dbReference type="PIRSF" id="PIRSF039137">
    <property type="entry name" value="ABC_branched_ATPase"/>
    <property type="match status" value="1"/>
</dbReference>
<accession>A0A0M2NIJ9</accession>
<dbReference type="SUPFAM" id="SSF52540">
    <property type="entry name" value="P-loop containing nucleoside triphosphate hydrolases"/>
    <property type="match status" value="1"/>
</dbReference>
<organism evidence="7 8">
    <name type="scientific">Christensenella hongkongensis</name>
    <dbReference type="NCBI Taxonomy" id="270498"/>
    <lineage>
        <taxon>Bacteria</taxon>
        <taxon>Bacillati</taxon>
        <taxon>Bacillota</taxon>
        <taxon>Clostridia</taxon>
        <taxon>Christensenellales</taxon>
        <taxon>Christensenellaceae</taxon>
        <taxon>Christensenella</taxon>
    </lineage>
</organism>
<dbReference type="GO" id="GO:0016887">
    <property type="term" value="F:ATP hydrolysis activity"/>
    <property type="evidence" value="ECO:0007669"/>
    <property type="project" value="InterPro"/>
</dbReference>
<comment type="caution">
    <text evidence="7">The sequence shown here is derived from an EMBL/GenBank/DDBJ whole genome shotgun (WGS) entry which is preliminary data.</text>
</comment>
<reference evidence="7 8" key="1">
    <citation type="submission" date="2015-04" db="EMBL/GenBank/DDBJ databases">
        <title>Draft genome sequence of bacteremic isolate Catabacter hongkongensis type strain HKU16T.</title>
        <authorList>
            <person name="Lau S.K."/>
            <person name="Teng J.L."/>
            <person name="Huang Y."/>
            <person name="Curreem S.O."/>
            <person name="Tsui S.K."/>
            <person name="Woo P.C."/>
        </authorList>
    </citation>
    <scope>NUCLEOTIDE SEQUENCE [LARGE SCALE GENOMIC DNA]</scope>
    <source>
        <strain evidence="7 8">HKU16</strain>
    </source>
</reference>
<name>A0A0M2NIJ9_9FIRM</name>
<keyword evidence="8" id="KW-1185">Reference proteome</keyword>
<evidence type="ECO:0000256" key="4">
    <source>
        <dbReference type="ARBA" id="ARBA00022840"/>
    </source>
</evidence>
<evidence type="ECO:0000259" key="6">
    <source>
        <dbReference type="PROSITE" id="PS50893"/>
    </source>
</evidence>
<comment type="similarity">
    <text evidence="1">Belongs to the ABC transporter superfamily.</text>
</comment>
<dbReference type="PANTHER" id="PTHR43820">
    <property type="entry name" value="HIGH-AFFINITY BRANCHED-CHAIN AMINO ACID TRANSPORT ATP-BINDING PROTEIN LIVF"/>
    <property type="match status" value="1"/>
</dbReference>
<dbReference type="GO" id="GO:0015658">
    <property type="term" value="F:branched-chain amino acid transmembrane transporter activity"/>
    <property type="evidence" value="ECO:0007669"/>
    <property type="project" value="InterPro"/>
</dbReference>
<sequence length="234" mass="25831">MLKVENLVTCYGSIEVLHGLNFHADTGKITVLIGTNGAGKTTTMKTIMGMMRAKSGSIEWNGTQINKMKSHDVTKSGVSLCPEGRQLFPEMTVYENLIMGAYTRTDKKEIADSIEEVFGWFPRLKDRTAQQAGTLSGGEQEMLAIARALMARPELLMLDEPSWGLAPILVEEVGEIIKNINSRGKTVLLVEQNTQMALDLADYVYVLETGNIVIEGTAEELSRDKQIQETYLGI</sequence>
<dbReference type="InterPro" id="IPR003439">
    <property type="entry name" value="ABC_transporter-like_ATP-bd"/>
</dbReference>
<keyword evidence="5" id="KW-0029">Amino-acid transport</keyword>
<dbReference type="GO" id="GO:0005524">
    <property type="term" value="F:ATP binding"/>
    <property type="evidence" value="ECO:0007669"/>
    <property type="project" value="UniProtKB-KW"/>
</dbReference>
<dbReference type="STRING" id="270498.CHK_2143"/>
<dbReference type="OrthoDB" id="9779136at2"/>
<evidence type="ECO:0000313" key="7">
    <source>
        <dbReference type="EMBL" id="KKI50080.1"/>
    </source>
</evidence>
<dbReference type="PATRIC" id="fig|270498.16.peg.1890"/>
<keyword evidence="4 7" id="KW-0067">ATP-binding</keyword>
<dbReference type="Proteomes" id="UP000034076">
    <property type="component" value="Unassembled WGS sequence"/>
</dbReference>
<dbReference type="InterPro" id="IPR030660">
    <property type="entry name" value="ABC_branched_ATPase_LivF/BraG"/>
</dbReference>
<dbReference type="Pfam" id="PF00005">
    <property type="entry name" value="ABC_tran"/>
    <property type="match status" value="1"/>
</dbReference>
<dbReference type="InterPro" id="IPR052156">
    <property type="entry name" value="BCAA_Transport_ATP-bd_LivF"/>
</dbReference>
<evidence type="ECO:0000313" key="8">
    <source>
        <dbReference type="Proteomes" id="UP000034076"/>
    </source>
</evidence>
<keyword evidence="2" id="KW-0813">Transport</keyword>
<evidence type="ECO:0000256" key="5">
    <source>
        <dbReference type="ARBA" id="ARBA00022970"/>
    </source>
</evidence>
<dbReference type="GO" id="GO:0015807">
    <property type="term" value="P:L-amino acid transport"/>
    <property type="evidence" value="ECO:0007669"/>
    <property type="project" value="TreeGrafter"/>
</dbReference>
<dbReference type="PANTHER" id="PTHR43820:SF4">
    <property type="entry name" value="HIGH-AFFINITY BRANCHED-CHAIN AMINO ACID TRANSPORT ATP-BINDING PROTEIN LIVF"/>
    <property type="match status" value="1"/>
</dbReference>
<dbReference type="InterPro" id="IPR027417">
    <property type="entry name" value="P-loop_NTPase"/>
</dbReference>
<dbReference type="InterPro" id="IPR003593">
    <property type="entry name" value="AAA+_ATPase"/>
</dbReference>
<dbReference type="AlphaFoldDB" id="A0A0M2NIJ9"/>
<dbReference type="SMART" id="SM00382">
    <property type="entry name" value="AAA"/>
    <property type="match status" value="1"/>
</dbReference>
<keyword evidence="3" id="KW-0547">Nucleotide-binding</keyword>
<feature type="domain" description="ABC transporter" evidence="6">
    <location>
        <begin position="2"/>
        <end position="234"/>
    </location>
</feature>
<protein>
    <submittedName>
        <fullName evidence="7">Branched-chain amino acid transport ATP-binding protein LivF</fullName>
    </submittedName>
</protein>
<evidence type="ECO:0000256" key="3">
    <source>
        <dbReference type="ARBA" id="ARBA00022741"/>
    </source>
</evidence>
<proteinExistence type="inferred from homology"/>
<dbReference type="CDD" id="cd03224">
    <property type="entry name" value="ABC_TM1139_LivF_branched"/>
    <property type="match status" value="1"/>
</dbReference>
<evidence type="ECO:0000256" key="2">
    <source>
        <dbReference type="ARBA" id="ARBA00022448"/>
    </source>
</evidence>
<gene>
    <name evidence="7" type="ORF">CHK_2143</name>
</gene>
<dbReference type="Gene3D" id="3.40.50.300">
    <property type="entry name" value="P-loop containing nucleotide triphosphate hydrolases"/>
    <property type="match status" value="1"/>
</dbReference>
<dbReference type="PROSITE" id="PS50893">
    <property type="entry name" value="ABC_TRANSPORTER_2"/>
    <property type="match status" value="1"/>
</dbReference>
<dbReference type="RefSeq" id="WP_046443983.1">
    <property type="nucleotide sequence ID" value="NZ_CAUERS010000082.1"/>
</dbReference>